<dbReference type="GO" id="GO:0061024">
    <property type="term" value="P:membrane organization"/>
    <property type="evidence" value="ECO:0007669"/>
    <property type="project" value="TreeGrafter"/>
</dbReference>
<feature type="transmembrane region" description="Helical" evidence="6">
    <location>
        <begin position="162"/>
        <end position="189"/>
    </location>
</feature>
<dbReference type="PANTHER" id="PTHR12703:SF4">
    <property type="entry name" value="TRANSMEMBRANE PROTEIN 33"/>
    <property type="match status" value="1"/>
</dbReference>
<feature type="transmembrane region" description="Helical" evidence="6">
    <location>
        <begin position="20"/>
        <end position="39"/>
    </location>
</feature>
<comment type="subcellular location">
    <subcellularLocation>
        <location evidence="1">Membrane</location>
        <topology evidence="1">Multi-pass membrane protein</topology>
    </subcellularLocation>
</comment>
<dbReference type="GO" id="GO:0005783">
    <property type="term" value="C:endoplasmic reticulum"/>
    <property type="evidence" value="ECO:0007669"/>
    <property type="project" value="TreeGrafter"/>
</dbReference>
<dbReference type="STRING" id="667725.A0A0L0G4W0"/>
<evidence type="ECO:0000256" key="3">
    <source>
        <dbReference type="ARBA" id="ARBA00022692"/>
    </source>
</evidence>
<name>A0A0L0G4W0_9EUKA</name>
<accession>A0A0L0G4W0</accession>
<reference evidence="7 8" key="1">
    <citation type="submission" date="2011-02" db="EMBL/GenBank/DDBJ databases">
        <title>The Genome Sequence of Sphaeroforma arctica JP610.</title>
        <authorList>
            <consortium name="The Broad Institute Genome Sequencing Platform"/>
            <person name="Russ C."/>
            <person name="Cuomo C."/>
            <person name="Young S.K."/>
            <person name="Zeng Q."/>
            <person name="Gargeya S."/>
            <person name="Alvarado L."/>
            <person name="Berlin A."/>
            <person name="Chapman S.B."/>
            <person name="Chen Z."/>
            <person name="Freedman E."/>
            <person name="Gellesch M."/>
            <person name="Goldberg J."/>
            <person name="Griggs A."/>
            <person name="Gujja S."/>
            <person name="Heilman E."/>
            <person name="Heiman D."/>
            <person name="Howarth C."/>
            <person name="Mehta T."/>
            <person name="Neiman D."/>
            <person name="Pearson M."/>
            <person name="Roberts A."/>
            <person name="Saif S."/>
            <person name="Shea T."/>
            <person name="Shenoy N."/>
            <person name="Sisk P."/>
            <person name="Stolte C."/>
            <person name="Sykes S."/>
            <person name="White J."/>
            <person name="Yandava C."/>
            <person name="Burger G."/>
            <person name="Gray M.W."/>
            <person name="Holland P.W.H."/>
            <person name="King N."/>
            <person name="Lang F.B.F."/>
            <person name="Roger A.J."/>
            <person name="Ruiz-Trillo I."/>
            <person name="Haas B."/>
            <person name="Nusbaum C."/>
            <person name="Birren B."/>
        </authorList>
    </citation>
    <scope>NUCLEOTIDE SEQUENCE [LARGE SCALE GENOMIC DNA]</scope>
    <source>
        <strain evidence="7 8">JP610</strain>
    </source>
</reference>
<evidence type="ECO:0000313" key="8">
    <source>
        <dbReference type="Proteomes" id="UP000054560"/>
    </source>
</evidence>
<dbReference type="InterPro" id="IPR051645">
    <property type="entry name" value="PER33/POM33_regulator"/>
</dbReference>
<evidence type="ECO:0000313" key="7">
    <source>
        <dbReference type="EMBL" id="KNC83856.1"/>
    </source>
</evidence>
<dbReference type="AlphaFoldDB" id="A0A0L0G4W0"/>
<dbReference type="GO" id="GO:0071786">
    <property type="term" value="P:endoplasmic reticulum tubular network organization"/>
    <property type="evidence" value="ECO:0007669"/>
    <property type="project" value="TreeGrafter"/>
</dbReference>
<dbReference type="EMBL" id="KQ241805">
    <property type="protein sequence ID" value="KNC83856.1"/>
    <property type="molecule type" value="Genomic_DNA"/>
</dbReference>
<evidence type="ECO:0000256" key="6">
    <source>
        <dbReference type="SAM" id="Phobius"/>
    </source>
</evidence>
<organism evidence="7 8">
    <name type="scientific">Sphaeroforma arctica JP610</name>
    <dbReference type="NCBI Taxonomy" id="667725"/>
    <lineage>
        <taxon>Eukaryota</taxon>
        <taxon>Ichthyosporea</taxon>
        <taxon>Ichthyophonida</taxon>
        <taxon>Sphaeroforma</taxon>
    </lineage>
</organism>
<keyword evidence="5 6" id="KW-0472">Membrane</keyword>
<sequence length="240" mass="28085">MEMSQLKSLVMGNKLQSAWALLHMSYLFLSFWFYIPYFGWNVVAYHRPLKVSMILYAFSTYTELGMPQFNREYLRKMLDSGNTHFLLYSIIFIIDDETRLGAALWPLFVYSTFQVFNWVKLSFVPAVAPSVAAEFRSFELTRMFEQMRQPALVMAADLEVKLFFIILVFAILGLFGVGNQQLAGVFFYYQLLRLRYRVSPETQRSVAMTKHTVDGYLYSARCPEMIRNLYVKALTWVGYV</sequence>
<keyword evidence="4 6" id="KW-1133">Transmembrane helix</keyword>
<evidence type="ECO:0000256" key="2">
    <source>
        <dbReference type="ARBA" id="ARBA00007322"/>
    </source>
</evidence>
<protein>
    <submittedName>
        <fullName evidence="7">Uncharacterized protein</fullName>
    </submittedName>
</protein>
<dbReference type="InterPro" id="IPR005344">
    <property type="entry name" value="TMEM33/Pom33"/>
</dbReference>
<gene>
    <name evidence="7" type="ORF">SARC_03913</name>
</gene>
<dbReference type="GeneID" id="25904417"/>
<evidence type="ECO:0000256" key="4">
    <source>
        <dbReference type="ARBA" id="ARBA00022989"/>
    </source>
</evidence>
<dbReference type="PANTHER" id="PTHR12703">
    <property type="entry name" value="TRANSMEMBRANE PROTEIN 33"/>
    <property type="match status" value="1"/>
</dbReference>
<dbReference type="Proteomes" id="UP000054560">
    <property type="component" value="Unassembled WGS sequence"/>
</dbReference>
<dbReference type="OrthoDB" id="5581259at2759"/>
<proteinExistence type="inferred from homology"/>
<keyword evidence="8" id="KW-1185">Reference proteome</keyword>
<evidence type="ECO:0000256" key="1">
    <source>
        <dbReference type="ARBA" id="ARBA00004141"/>
    </source>
</evidence>
<evidence type="ECO:0000256" key="5">
    <source>
        <dbReference type="ARBA" id="ARBA00023136"/>
    </source>
</evidence>
<dbReference type="RefSeq" id="XP_014157758.1">
    <property type="nucleotide sequence ID" value="XM_014302283.1"/>
</dbReference>
<keyword evidence="3 6" id="KW-0812">Transmembrane</keyword>
<dbReference type="Pfam" id="PF03661">
    <property type="entry name" value="TMEM33_Pom33"/>
    <property type="match status" value="1"/>
</dbReference>
<dbReference type="GO" id="GO:0016020">
    <property type="term" value="C:membrane"/>
    <property type="evidence" value="ECO:0007669"/>
    <property type="project" value="UniProtKB-SubCell"/>
</dbReference>
<comment type="similarity">
    <text evidence="2">Belongs to the PER33/POM33 family.</text>
</comment>